<keyword evidence="8" id="KW-0966">Cell projection</keyword>
<dbReference type="Pfam" id="PF05400">
    <property type="entry name" value="FliT"/>
    <property type="match status" value="1"/>
</dbReference>
<evidence type="ECO:0000256" key="6">
    <source>
        <dbReference type="ARBA" id="ARBA00093785"/>
    </source>
</evidence>
<sequence>MNDHVDKKQLLLSMKEETSAQLHAVHAENVDEFLHRVEKCERITKLIDQLDSMGNKSEPAEEKEIKHIIKDILELREQITPLLEPLREKLRQRSVIERKQTIIHQGYGEEDTYHPSIFFDKKN</sequence>
<keyword evidence="4" id="KW-0143">Chaperone</keyword>
<gene>
    <name evidence="8" type="ORF">HF838_20290</name>
</gene>
<dbReference type="InterPro" id="IPR008622">
    <property type="entry name" value="FliT"/>
</dbReference>
<evidence type="ECO:0000256" key="7">
    <source>
        <dbReference type="ARBA" id="ARBA00093797"/>
    </source>
</evidence>
<comment type="subcellular location">
    <subcellularLocation>
        <location evidence="1">Cytoplasm</location>
        <location evidence="1">Cytosol</location>
    </subcellularLocation>
</comment>
<evidence type="ECO:0000313" key="9">
    <source>
        <dbReference type="Proteomes" id="UP000561326"/>
    </source>
</evidence>
<comment type="similarity">
    <text evidence="6">Belongs to the bacillales FliT family.</text>
</comment>
<accession>A0A848D3G9</accession>
<evidence type="ECO:0000256" key="4">
    <source>
        <dbReference type="ARBA" id="ARBA00023186"/>
    </source>
</evidence>
<dbReference type="AlphaFoldDB" id="A0A848D3G9"/>
<evidence type="ECO:0000256" key="3">
    <source>
        <dbReference type="ARBA" id="ARBA00022795"/>
    </source>
</evidence>
<evidence type="ECO:0000313" key="8">
    <source>
        <dbReference type="EMBL" id="NMF00567.1"/>
    </source>
</evidence>
<dbReference type="EMBL" id="JABAGO010000048">
    <property type="protein sequence ID" value="NMF00567.1"/>
    <property type="molecule type" value="Genomic_DNA"/>
</dbReference>
<evidence type="ECO:0000256" key="2">
    <source>
        <dbReference type="ARBA" id="ARBA00022490"/>
    </source>
</evidence>
<evidence type="ECO:0000256" key="1">
    <source>
        <dbReference type="ARBA" id="ARBA00004514"/>
    </source>
</evidence>
<dbReference type="Proteomes" id="UP000561326">
    <property type="component" value="Unassembled WGS sequence"/>
</dbReference>
<dbReference type="GeneID" id="92838743"/>
<proteinExistence type="inferred from homology"/>
<reference evidence="8 9" key="1">
    <citation type="submission" date="2020-04" db="EMBL/GenBank/DDBJ databases">
        <authorList>
            <person name="Hitch T.C.A."/>
            <person name="Wylensek D."/>
            <person name="Clavel T."/>
        </authorList>
    </citation>
    <scope>NUCLEOTIDE SEQUENCE [LARGE SCALE GENOMIC DNA]</scope>
    <source>
        <strain evidence="8 9">WB01_D5_05</strain>
    </source>
</reference>
<keyword evidence="8" id="KW-0282">Flagellum</keyword>
<protein>
    <recommendedName>
        <fullName evidence="7">Flagellar protein FliT</fullName>
    </recommendedName>
</protein>
<comment type="function">
    <text evidence="5">May act as an export chaperone for the filament capping protein FliD.</text>
</comment>
<keyword evidence="3" id="KW-1005">Bacterial flagellum biogenesis</keyword>
<dbReference type="Gene3D" id="1.20.58.380">
    <property type="entry name" value="Flagellar protein flit"/>
    <property type="match status" value="1"/>
</dbReference>
<keyword evidence="2" id="KW-0963">Cytoplasm</keyword>
<comment type="caution">
    <text evidence="8">The sequence shown here is derived from an EMBL/GenBank/DDBJ whole genome shotgun (WGS) entry which is preliminary data.</text>
</comment>
<name>A0A848D3G9_ANEAE</name>
<dbReference type="RefSeq" id="WP_021620967.1">
    <property type="nucleotide sequence ID" value="NZ_CABKST010000110.1"/>
</dbReference>
<organism evidence="8 9">
    <name type="scientific">Aneurinibacillus aneurinilyticus</name>
    <name type="common">Bacillus aneurinolyticus</name>
    <dbReference type="NCBI Taxonomy" id="1391"/>
    <lineage>
        <taxon>Bacteria</taxon>
        <taxon>Bacillati</taxon>
        <taxon>Bacillota</taxon>
        <taxon>Bacilli</taxon>
        <taxon>Bacillales</taxon>
        <taxon>Paenibacillaceae</taxon>
        <taxon>Aneurinibacillus group</taxon>
        <taxon>Aneurinibacillus</taxon>
    </lineage>
</organism>
<dbReference type="OrthoDB" id="9975930at2"/>
<keyword evidence="8" id="KW-0969">Cilium</keyword>
<evidence type="ECO:0000256" key="5">
    <source>
        <dbReference type="ARBA" id="ARBA00093765"/>
    </source>
</evidence>